<keyword evidence="2 4" id="KW-0378">Hydrolase</keyword>
<gene>
    <name evidence="4" type="primary">gpr</name>
    <name evidence="5" type="ORF">B5F17_02125</name>
</gene>
<accession>A0A1Y4LBB7</accession>
<dbReference type="GO" id="GO:0009847">
    <property type="term" value="P:spore germination"/>
    <property type="evidence" value="ECO:0007669"/>
    <property type="project" value="UniProtKB-UniRule"/>
</dbReference>
<proteinExistence type="inferred from homology"/>
<evidence type="ECO:0000256" key="4">
    <source>
        <dbReference type="HAMAP-Rule" id="MF_00626"/>
    </source>
</evidence>
<protein>
    <recommendedName>
        <fullName evidence="4">Germination protease</fullName>
        <ecNumber evidence="4">3.4.24.78</ecNumber>
    </recommendedName>
    <alternativeName>
        <fullName evidence="4">GPR endopeptidase</fullName>
    </alternativeName>
    <alternativeName>
        <fullName evidence="4">Germination proteinase</fullName>
    </alternativeName>
    <alternativeName>
        <fullName evidence="4">Spore protease</fullName>
    </alternativeName>
</protein>
<comment type="PTM">
    <text evidence="4">Autoproteolytically processed. The inactive tetrameric zymogen termed p46 autoprocesses to a smaller form termed p41, which is active only during spore germination.</text>
</comment>
<evidence type="ECO:0000313" key="6">
    <source>
        <dbReference type="Proteomes" id="UP000195897"/>
    </source>
</evidence>
<comment type="subunit">
    <text evidence="4">Homotetramer.</text>
</comment>
<keyword evidence="3 4" id="KW-0865">Zymogen</keyword>
<feature type="chain" id="PRO_5023556764" description="Germination protease" evidence="4">
    <location>
        <begin position="7"/>
        <end position="293"/>
    </location>
</feature>
<evidence type="ECO:0000256" key="3">
    <source>
        <dbReference type="ARBA" id="ARBA00023145"/>
    </source>
</evidence>
<evidence type="ECO:0000256" key="2">
    <source>
        <dbReference type="ARBA" id="ARBA00022801"/>
    </source>
</evidence>
<reference evidence="6" key="1">
    <citation type="submission" date="2017-04" db="EMBL/GenBank/DDBJ databases">
        <title>Function of individual gut microbiota members based on whole genome sequencing of pure cultures obtained from chicken caecum.</title>
        <authorList>
            <person name="Medvecky M."/>
            <person name="Cejkova D."/>
            <person name="Polansky O."/>
            <person name="Karasova D."/>
            <person name="Kubasova T."/>
            <person name="Cizek A."/>
            <person name="Rychlik I."/>
        </authorList>
    </citation>
    <scope>NUCLEOTIDE SEQUENCE [LARGE SCALE GENOMIC DNA]</scope>
    <source>
        <strain evidence="6">An180</strain>
    </source>
</reference>
<feature type="propeptide" id="PRO_5011015080" evidence="4">
    <location>
        <begin position="1"/>
        <end position="6"/>
    </location>
</feature>
<dbReference type="InterPro" id="IPR023430">
    <property type="entry name" value="Pept_HybD-like_dom_sf"/>
</dbReference>
<dbReference type="Gene3D" id="3.40.50.1450">
    <property type="entry name" value="HybD-like"/>
    <property type="match status" value="1"/>
</dbReference>
<dbReference type="Pfam" id="PF03418">
    <property type="entry name" value="Peptidase_A25"/>
    <property type="match status" value="1"/>
</dbReference>
<comment type="similarity">
    <text evidence="4">Belongs to the peptidase A25 family.</text>
</comment>
<dbReference type="HAMAP" id="MF_00626">
    <property type="entry name" value="Germination_prot"/>
    <property type="match status" value="1"/>
</dbReference>
<name>A0A1Y4LBB7_9FIRM</name>
<dbReference type="RefSeq" id="WP_087370269.1">
    <property type="nucleotide sequence ID" value="NZ_NFKK01000002.1"/>
</dbReference>
<dbReference type="Proteomes" id="UP000195897">
    <property type="component" value="Unassembled WGS sequence"/>
</dbReference>
<dbReference type="InterPro" id="IPR005080">
    <property type="entry name" value="Peptidase_A25"/>
</dbReference>
<organism evidence="5 6">
    <name type="scientific">Butyricicoccus pullicaecorum</name>
    <dbReference type="NCBI Taxonomy" id="501571"/>
    <lineage>
        <taxon>Bacteria</taxon>
        <taxon>Bacillati</taxon>
        <taxon>Bacillota</taxon>
        <taxon>Clostridia</taxon>
        <taxon>Eubacteriales</taxon>
        <taxon>Butyricicoccaceae</taxon>
        <taxon>Butyricicoccus</taxon>
    </lineage>
</organism>
<dbReference type="EMBL" id="NFKK01000002">
    <property type="protein sequence ID" value="OUP54028.1"/>
    <property type="molecule type" value="Genomic_DNA"/>
</dbReference>
<dbReference type="AlphaFoldDB" id="A0A1Y4LBB7"/>
<evidence type="ECO:0000256" key="1">
    <source>
        <dbReference type="ARBA" id="ARBA00022670"/>
    </source>
</evidence>
<dbReference type="EC" id="3.4.24.78" evidence="4"/>
<comment type="caution">
    <text evidence="5">The sequence shown here is derived from an EMBL/GenBank/DDBJ whole genome shotgun (WGS) entry which is preliminary data.</text>
</comment>
<comment type="function">
    <text evidence="4">Initiates the rapid degradation of small, acid-soluble proteins during spore germination.</text>
</comment>
<dbReference type="GO" id="GO:0006508">
    <property type="term" value="P:proteolysis"/>
    <property type="evidence" value="ECO:0007669"/>
    <property type="project" value="UniProtKB-UniRule"/>
</dbReference>
<comment type="catalytic activity">
    <reaction evidence="4">
        <text>Endopeptidase action with P4 Glu or Asp, P1 preferably Glu &gt; Asp, P1' hydrophobic and P2' Ala.</text>
        <dbReference type="EC" id="3.4.24.78"/>
    </reaction>
</comment>
<keyword evidence="1 4" id="KW-0645">Protease</keyword>
<dbReference type="GO" id="GO:0004222">
    <property type="term" value="F:metalloendopeptidase activity"/>
    <property type="evidence" value="ECO:0007669"/>
    <property type="project" value="UniProtKB-UniRule"/>
</dbReference>
<dbReference type="NCBIfam" id="TIGR01441">
    <property type="entry name" value="GPR"/>
    <property type="match status" value="1"/>
</dbReference>
<evidence type="ECO:0000313" key="5">
    <source>
        <dbReference type="EMBL" id="OUP54028.1"/>
    </source>
</evidence>
<sequence length="293" mass="31008">MAFRTDLAREALSHSKNLRNAAGIRQTQRTIDGFTVDCVEVLSREAAEELGKPCGSYCTMTLAPLTRRESEAFPHAVEVLSGLLTELLPEMDDDASVLVIGLGNRAITPDAVGPLCTEHILATRHLRSALPEQFGSWRAVSAAAVGVLGQTGVEAAEFTRGLCDTVKPSAVIAVDALAAGSLPHLARTIQVTDAGIVPGSGVENARQAFNRETFGVPVIAVGLPTVVDGASLLWHAKQQGAVCPELEELSGPVFVTPREIDQQVHDAAKVISYAINRALQPHLSIGDLDLLLS</sequence>
<dbReference type="SUPFAM" id="SSF53163">
    <property type="entry name" value="HybD-like"/>
    <property type="match status" value="1"/>
</dbReference>